<evidence type="ECO:0000256" key="7">
    <source>
        <dbReference type="ARBA" id="ARBA00022840"/>
    </source>
</evidence>
<evidence type="ECO:0000256" key="8">
    <source>
        <dbReference type="ARBA" id="ARBA00022917"/>
    </source>
</evidence>
<keyword evidence="14" id="KW-1185">Reference proteome</keyword>
<comment type="caution">
    <text evidence="13">The sequence shown here is derived from an EMBL/GenBank/DDBJ whole genome shotgun (WGS) entry which is preliminary data.</text>
</comment>
<dbReference type="PANTHER" id="PTHR30075:SF2">
    <property type="entry name" value="GLYCINE--TRNA LIGASE, CHLOROPLASTIC_MITOCHONDRIAL 2"/>
    <property type="match status" value="1"/>
</dbReference>
<reference evidence="13" key="2">
    <citation type="submission" date="2023-01" db="EMBL/GenBank/DDBJ databases">
        <title>Draft genome sequence of Sneathiella chinensis strain NBRC 103408.</title>
        <authorList>
            <person name="Sun Q."/>
            <person name="Mori K."/>
        </authorList>
    </citation>
    <scope>NUCLEOTIDE SEQUENCE</scope>
    <source>
        <strain evidence="13">NBRC 103408</strain>
    </source>
</reference>
<dbReference type="Proteomes" id="UP001161409">
    <property type="component" value="Unassembled WGS sequence"/>
</dbReference>
<gene>
    <name evidence="11 13" type="primary">glyS</name>
    <name evidence="13" type="ORF">GCM10007924_16340</name>
</gene>
<keyword evidence="4 11" id="KW-0963">Cytoplasm</keyword>
<dbReference type="PRINTS" id="PR01045">
    <property type="entry name" value="TRNASYNTHGB"/>
</dbReference>
<dbReference type="EMBL" id="BSNF01000006">
    <property type="protein sequence ID" value="GLQ06413.1"/>
    <property type="molecule type" value="Genomic_DNA"/>
</dbReference>
<dbReference type="GO" id="GO:0016874">
    <property type="term" value="F:ligase activity"/>
    <property type="evidence" value="ECO:0007669"/>
    <property type="project" value="UniProtKB-KW"/>
</dbReference>
<evidence type="ECO:0000259" key="12">
    <source>
        <dbReference type="SMART" id="SM00836"/>
    </source>
</evidence>
<dbReference type="InterPro" id="IPR008909">
    <property type="entry name" value="DALR_anticod-bd"/>
</dbReference>
<dbReference type="InterPro" id="IPR006194">
    <property type="entry name" value="Gly-tRNA-synth_heterodimer"/>
</dbReference>
<evidence type="ECO:0000313" key="13">
    <source>
        <dbReference type="EMBL" id="GLQ06413.1"/>
    </source>
</evidence>
<evidence type="ECO:0000256" key="2">
    <source>
        <dbReference type="ARBA" id="ARBA00008226"/>
    </source>
</evidence>
<dbReference type="Gene3D" id="1.10.730.10">
    <property type="entry name" value="Isoleucyl-tRNA Synthetase, Domain 1"/>
    <property type="match status" value="1"/>
</dbReference>
<dbReference type="NCBIfam" id="TIGR00211">
    <property type="entry name" value="glyS"/>
    <property type="match status" value="1"/>
</dbReference>
<accession>A0ABQ5U3K5</accession>
<evidence type="ECO:0000256" key="1">
    <source>
        <dbReference type="ARBA" id="ARBA00004496"/>
    </source>
</evidence>
<dbReference type="RefSeq" id="WP_169560459.1">
    <property type="nucleotide sequence ID" value="NZ_BSNF01000006.1"/>
</dbReference>
<evidence type="ECO:0000256" key="3">
    <source>
        <dbReference type="ARBA" id="ARBA00011209"/>
    </source>
</evidence>
<comment type="catalytic activity">
    <reaction evidence="10 11">
        <text>tRNA(Gly) + glycine + ATP = glycyl-tRNA(Gly) + AMP + diphosphate</text>
        <dbReference type="Rhea" id="RHEA:16013"/>
        <dbReference type="Rhea" id="RHEA-COMP:9664"/>
        <dbReference type="Rhea" id="RHEA-COMP:9683"/>
        <dbReference type="ChEBI" id="CHEBI:30616"/>
        <dbReference type="ChEBI" id="CHEBI:33019"/>
        <dbReference type="ChEBI" id="CHEBI:57305"/>
        <dbReference type="ChEBI" id="CHEBI:78442"/>
        <dbReference type="ChEBI" id="CHEBI:78522"/>
        <dbReference type="ChEBI" id="CHEBI:456215"/>
        <dbReference type="EC" id="6.1.1.14"/>
    </reaction>
</comment>
<organism evidence="13 14">
    <name type="scientific">Sneathiella chinensis</name>
    <dbReference type="NCBI Taxonomy" id="349750"/>
    <lineage>
        <taxon>Bacteria</taxon>
        <taxon>Pseudomonadati</taxon>
        <taxon>Pseudomonadota</taxon>
        <taxon>Alphaproteobacteria</taxon>
        <taxon>Sneathiellales</taxon>
        <taxon>Sneathiellaceae</taxon>
        <taxon>Sneathiella</taxon>
    </lineage>
</organism>
<evidence type="ECO:0000256" key="5">
    <source>
        <dbReference type="ARBA" id="ARBA00022598"/>
    </source>
</evidence>
<proteinExistence type="inferred from homology"/>
<dbReference type="SMART" id="SM00836">
    <property type="entry name" value="DALR_1"/>
    <property type="match status" value="1"/>
</dbReference>
<dbReference type="Pfam" id="PF05746">
    <property type="entry name" value="DALR_1"/>
    <property type="match status" value="1"/>
</dbReference>
<sequence>MAELLLELFSEEIPARMQTKAADDLARLVTAELKEAGLEFGAVKTGSTPRRLALMVDGLPVSQPDKSEERRGPRVGAPEKALEGFLRSTGLTVEQLEQRETPKGAFYYAVIETRGGQTSEVLATILPRVMSNLPWPKPMRWGAYKTRWVRPIHNILCLFDGAVVDMGWEHLRANNHTFGHRFMAPEAIEVQDYASYRDRLRSAYVVLDDAERQEIIHRDASRLAREEGYHLIEDAALLAEVAGLVEWPESLIGKIDEQFMDVPQEALISAMRSHQKYFSLADENGKMVPRFITVANLRAEDGGKKITAGNERVLSARLSDAKFFWEQDKKTPLEERVPALEKVVFHARLGTVRQKVDRIVRLCGEIAPFVPGADAAECERAALLSKADLVTEMVGEFADLQGLMGRYYAENDGEKPAVAKAIQEHYSPLGPSDACPTDPVSVVVALADKIDTLVGFFAMDEKPTGSKDPYALRRAALGVIRLVLENGLRLPLNRIFAAADDLQIIDEKLDANDLLAFFADRLKVHLREQNVRHDYVSAVFALGSQSDLVRLMAQVRALSEFLETDDGANLLVAYRRAANILRIEEKKDGVSYDQQADEALLQEEDEKSLFARIEEVSGLVSAALGKDEFEVAATAAATLRKPVDAFFDRVTVNAEDPATRGNRLRLLSGIRNSLDQLADFSKIEG</sequence>
<evidence type="ECO:0000256" key="11">
    <source>
        <dbReference type="HAMAP-Rule" id="MF_00255"/>
    </source>
</evidence>
<evidence type="ECO:0000256" key="4">
    <source>
        <dbReference type="ARBA" id="ARBA00022490"/>
    </source>
</evidence>
<comment type="subunit">
    <text evidence="3 11">Tetramer of two alpha and two beta subunits.</text>
</comment>
<evidence type="ECO:0000256" key="10">
    <source>
        <dbReference type="ARBA" id="ARBA00047937"/>
    </source>
</evidence>
<evidence type="ECO:0000256" key="9">
    <source>
        <dbReference type="ARBA" id="ARBA00023146"/>
    </source>
</evidence>
<dbReference type="HAMAP" id="MF_00255">
    <property type="entry name" value="Gly_tRNA_synth_beta"/>
    <property type="match status" value="1"/>
</dbReference>
<comment type="similarity">
    <text evidence="2 11">Belongs to the class-II aminoacyl-tRNA synthetase family.</text>
</comment>
<keyword evidence="9 11" id="KW-0030">Aminoacyl-tRNA synthetase</keyword>
<name>A0ABQ5U3K5_9PROT</name>
<keyword evidence="8 11" id="KW-0648">Protein biosynthesis</keyword>
<dbReference type="EC" id="6.1.1.14" evidence="11"/>
<keyword evidence="6 11" id="KW-0547">Nucleotide-binding</keyword>
<keyword evidence="5 11" id="KW-0436">Ligase</keyword>
<comment type="subcellular location">
    <subcellularLocation>
        <location evidence="1 11">Cytoplasm</location>
    </subcellularLocation>
</comment>
<feature type="domain" description="DALR anticodon binding" evidence="12">
    <location>
        <begin position="570"/>
        <end position="683"/>
    </location>
</feature>
<evidence type="ECO:0000256" key="6">
    <source>
        <dbReference type="ARBA" id="ARBA00022741"/>
    </source>
</evidence>
<dbReference type="InterPro" id="IPR015944">
    <property type="entry name" value="Gly-tRNA-synth_bsu"/>
</dbReference>
<evidence type="ECO:0000313" key="14">
    <source>
        <dbReference type="Proteomes" id="UP001161409"/>
    </source>
</evidence>
<reference evidence="13" key="1">
    <citation type="journal article" date="2014" name="Int. J. Syst. Evol. Microbiol.">
        <title>Complete genome of a new Firmicutes species belonging to the dominant human colonic microbiota ('Ruminococcus bicirculans') reveals two chromosomes and a selective capacity to utilize plant glucans.</title>
        <authorList>
            <consortium name="NISC Comparative Sequencing Program"/>
            <person name="Wegmann U."/>
            <person name="Louis P."/>
            <person name="Goesmann A."/>
            <person name="Henrissat B."/>
            <person name="Duncan S.H."/>
            <person name="Flint H.J."/>
        </authorList>
    </citation>
    <scope>NUCLEOTIDE SEQUENCE</scope>
    <source>
        <strain evidence="13">NBRC 103408</strain>
    </source>
</reference>
<dbReference type="PANTHER" id="PTHR30075">
    <property type="entry name" value="GLYCYL-TRNA SYNTHETASE"/>
    <property type="match status" value="1"/>
</dbReference>
<dbReference type="SUPFAM" id="SSF109604">
    <property type="entry name" value="HD-domain/PDEase-like"/>
    <property type="match status" value="1"/>
</dbReference>
<keyword evidence="7 11" id="KW-0067">ATP-binding</keyword>
<protein>
    <recommendedName>
        <fullName evidence="11">Glycine--tRNA ligase beta subunit</fullName>
        <ecNumber evidence="11">6.1.1.14</ecNumber>
    </recommendedName>
    <alternativeName>
        <fullName evidence="11">Glycyl-tRNA synthetase beta subunit</fullName>
        <shortName evidence="11">GlyRS</shortName>
    </alternativeName>
</protein>
<dbReference type="PROSITE" id="PS50861">
    <property type="entry name" value="AA_TRNA_LIGASE_II_GLYAB"/>
    <property type="match status" value="1"/>
</dbReference>
<dbReference type="Pfam" id="PF02092">
    <property type="entry name" value="tRNA_synt_2f"/>
    <property type="match status" value="1"/>
</dbReference>